<name>A0A7K0FZY9_9SPHI</name>
<dbReference type="NCBIfam" id="TIGR04256">
    <property type="entry name" value="GxxExxY"/>
    <property type="match status" value="1"/>
</dbReference>
<dbReference type="Proteomes" id="UP000487757">
    <property type="component" value="Unassembled WGS sequence"/>
</dbReference>
<gene>
    <name evidence="1" type="ORF">GJU39_11640</name>
</gene>
<evidence type="ECO:0000313" key="2">
    <source>
        <dbReference type="Proteomes" id="UP000487757"/>
    </source>
</evidence>
<accession>A0A7K0FZY9</accession>
<dbReference type="EMBL" id="WKKH01000015">
    <property type="protein sequence ID" value="MRX76740.1"/>
    <property type="molecule type" value="Genomic_DNA"/>
</dbReference>
<dbReference type="OrthoDB" id="1119698at2"/>
<protein>
    <submittedName>
        <fullName evidence="1">GxxExxY protein</fullName>
    </submittedName>
</protein>
<comment type="caution">
    <text evidence="1">The sequence shown here is derived from an EMBL/GenBank/DDBJ whole genome shotgun (WGS) entry which is preliminary data.</text>
</comment>
<evidence type="ECO:0000313" key="1">
    <source>
        <dbReference type="EMBL" id="MRX76740.1"/>
    </source>
</evidence>
<proteinExistence type="predicted"/>
<dbReference type="AlphaFoldDB" id="A0A7K0FZY9"/>
<dbReference type="InterPro" id="IPR026350">
    <property type="entry name" value="GxxExxY"/>
</dbReference>
<organism evidence="1 2">
    <name type="scientific">Pedobacter petrophilus</name>
    <dbReference type="NCBI Taxonomy" id="1908241"/>
    <lineage>
        <taxon>Bacteria</taxon>
        <taxon>Pseudomonadati</taxon>
        <taxon>Bacteroidota</taxon>
        <taxon>Sphingobacteriia</taxon>
        <taxon>Sphingobacteriales</taxon>
        <taxon>Sphingobacteriaceae</taxon>
        <taxon>Pedobacter</taxon>
    </lineage>
</organism>
<reference evidence="1 2" key="1">
    <citation type="submission" date="2019-11" db="EMBL/GenBank/DDBJ databases">
        <title>Pedobacter petrophilus genome.</title>
        <authorList>
            <person name="Feldbauer M.J."/>
            <person name="Newman J.D."/>
        </authorList>
    </citation>
    <scope>NUCLEOTIDE SEQUENCE [LARGE SCALE GENOMIC DNA]</scope>
    <source>
        <strain evidence="1 2">LMG 29686</strain>
    </source>
</reference>
<sequence length="136" mass="15504">MLLTRNYLKNLVYQVNGAAIEVHKTLGSGLLECTYHQCMVHELNTRKINFKSELVIPVNYKGLEIDAALRCDLLIEDCLVVELKSVDHIAPIHVAQLLTYMKLLSSPLGLMINFNCTHIFTEGQKTYVNETYESIY</sequence>
<keyword evidence="2" id="KW-1185">Reference proteome</keyword>
<dbReference type="RefSeq" id="WP_154280971.1">
    <property type="nucleotide sequence ID" value="NZ_JBHUJQ010000001.1"/>
</dbReference>
<dbReference type="Pfam" id="PF13366">
    <property type="entry name" value="PDDEXK_3"/>
    <property type="match status" value="1"/>
</dbReference>